<reference evidence="6 7" key="1">
    <citation type="journal article" date="2018" name="Front. Plant Sci.">
        <title>Red Clover (Trifolium pratense) and Zigzag Clover (T. medium) - A Picture of Genomic Similarities and Differences.</title>
        <authorList>
            <person name="Dluhosova J."/>
            <person name="Istvanek J."/>
            <person name="Nedelnik J."/>
            <person name="Repkova J."/>
        </authorList>
    </citation>
    <scope>NUCLEOTIDE SEQUENCE [LARGE SCALE GENOMIC DNA]</scope>
    <source>
        <strain evidence="7">cv. 10/8</strain>
        <tissue evidence="6">Leaf</tissue>
    </source>
</reference>
<evidence type="ECO:0000259" key="5">
    <source>
        <dbReference type="PROSITE" id="PS51192"/>
    </source>
</evidence>
<dbReference type="AlphaFoldDB" id="A0A392MUE9"/>
<dbReference type="GO" id="GO:0003723">
    <property type="term" value="F:RNA binding"/>
    <property type="evidence" value="ECO:0007669"/>
    <property type="project" value="TreeGrafter"/>
</dbReference>
<dbReference type="SUPFAM" id="SSF52540">
    <property type="entry name" value="P-loop containing nucleoside triphosphate hydrolases"/>
    <property type="match status" value="1"/>
</dbReference>
<comment type="catalytic activity">
    <reaction evidence="4">
        <text>ATP + H2O = ADP + phosphate + H(+)</text>
        <dbReference type="Rhea" id="RHEA:13065"/>
        <dbReference type="ChEBI" id="CHEBI:15377"/>
        <dbReference type="ChEBI" id="CHEBI:15378"/>
        <dbReference type="ChEBI" id="CHEBI:30616"/>
        <dbReference type="ChEBI" id="CHEBI:43474"/>
        <dbReference type="ChEBI" id="CHEBI:456216"/>
        <dbReference type="EC" id="3.6.4.13"/>
    </reaction>
</comment>
<feature type="non-terminal residue" evidence="6">
    <location>
        <position position="1"/>
    </location>
</feature>
<dbReference type="GO" id="GO:0003724">
    <property type="term" value="F:RNA helicase activity"/>
    <property type="evidence" value="ECO:0007669"/>
    <property type="project" value="UniProtKB-EC"/>
</dbReference>
<dbReference type="EMBL" id="LXQA010018626">
    <property type="protein sequence ID" value="MCH90579.1"/>
    <property type="molecule type" value="Genomic_DNA"/>
</dbReference>
<comment type="caution">
    <text evidence="6">The sequence shown here is derived from an EMBL/GenBank/DDBJ whole genome shotgun (WGS) entry which is preliminary data.</text>
</comment>
<sequence>CFSFPLFAGKSSQIPQFLLEENMTPILCTLPRRFAVVSVAKMVAKARNCQLGEEVGYHIGHSRHLSASSEIVFKTAGVLLDEMQEKGLTALKYKVIILDEVHERSVESDLVLVSVKQFLLKNNDLRLASWFC</sequence>
<evidence type="ECO:0000313" key="6">
    <source>
        <dbReference type="EMBL" id="MCH90579.1"/>
    </source>
</evidence>
<proteinExistence type="predicted"/>
<dbReference type="PANTHER" id="PTHR18934">
    <property type="entry name" value="ATP-DEPENDENT RNA HELICASE"/>
    <property type="match status" value="1"/>
</dbReference>
<dbReference type="Gene3D" id="3.40.50.300">
    <property type="entry name" value="P-loop containing nucleotide triphosphate hydrolases"/>
    <property type="match status" value="1"/>
</dbReference>
<dbReference type="InterPro" id="IPR014001">
    <property type="entry name" value="Helicase_ATP-bd"/>
</dbReference>
<evidence type="ECO:0000313" key="7">
    <source>
        <dbReference type="Proteomes" id="UP000265520"/>
    </source>
</evidence>
<dbReference type="PROSITE" id="PS51192">
    <property type="entry name" value="HELICASE_ATP_BIND_1"/>
    <property type="match status" value="1"/>
</dbReference>
<evidence type="ECO:0000256" key="4">
    <source>
        <dbReference type="ARBA" id="ARBA00047984"/>
    </source>
</evidence>
<keyword evidence="2" id="KW-0378">Hydrolase</keyword>
<feature type="domain" description="Helicase ATP-binding" evidence="5">
    <location>
        <begin position="1"/>
        <end position="114"/>
    </location>
</feature>
<protein>
    <recommendedName>
        <fullName evidence="1">RNA helicase</fullName>
        <ecNumber evidence="1">3.6.4.13</ecNumber>
    </recommendedName>
</protein>
<dbReference type="Proteomes" id="UP000265520">
    <property type="component" value="Unassembled WGS sequence"/>
</dbReference>
<evidence type="ECO:0000256" key="1">
    <source>
        <dbReference type="ARBA" id="ARBA00012552"/>
    </source>
</evidence>
<dbReference type="PANTHER" id="PTHR18934:SF221">
    <property type="entry name" value="ATP-DEPENDENT RNA HELICASE DHX34-RELATED"/>
    <property type="match status" value="1"/>
</dbReference>
<keyword evidence="7" id="KW-1185">Reference proteome</keyword>
<dbReference type="CDD" id="cd17917">
    <property type="entry name" value="DEXHc_RHA-like"/>
    <property type="match status" value="1"/>
</dbReference>
<evidence type="ECO:0000256" key="2">
    <source>
        <dbReference type="ARBA" id="ARBA00022801"/>
    </source>
</evidence>
<dbReference type="InterPro" id="IPR027417">
    <property type="entry name" value="P-loop_NTPase"/>
</dbReference>
<keyword evidence="3" id="KW-0547">Nucleotide-binding</keyword>
<name>A0A392MUE9_9FABA</name>
<accession>A0A392MUE9</accession>
<evidence type="ECO:0000256" key="3">
    <source>
        <dbReference type="ARBA" id="ARBA00022806"/>
    </source>
</evidence>
<keyword evidence="3" id="KW-0067">ATP-binding</keyword>
<gene>
    <name evidence="6" type="ORF">A2U01_0011495</name>
</gene>
<dbReference type="GO" id="GO:0016787">
    <property type="term" value="F:hydrolase activity"/>
    <property type="evidence" value="ECO:0007669"/>
    <property type="project" value="UniProtKB-KW"/>
</dbReference>
<organism evidence="6 7">
    <name type="scientific">Trifolium medium</name>
    <dbReference type="NCBI Taxonomy" id="97028"/>
    <lineage>
        <taxon>Eukaryota</taxon>
        <taxon>Viridiplantae</taxon>
        <taxon>Streptophyta</taxon>
        <taxon>Embryophyta</taxon>
        <taxon>Tracheophyta</taxon>
        <taxon>Spermatophyta</taxon>
        <taxon>Magnoliopsida</taxon>
        <taxon>eudicotyledons</taxon>
        <taxon>Gunneridae</taxon>
        <taxon>Pentapetalae</taxon>
        <taxon>rosids</taxon>
        <taxon>fabids</taxon>
        <taxon>Fabales</taxon>
        <taxon>Fabaceae</taxon>
        <taxon>Papilionoideae</taxon>
        <taxon>50 kb inversion clade</taxon>
        <taxon>NPAAA clade</taxon>
        <taxon>Hologalegina</taxon>
        <taxon>IRL clade</taxon>
        <taxon>Trifolieae</taxon>
        <taxon>Trifolium</taxon>
    </lineage>
</organism>
<keyword evidence="3" id="KW-0347">Helicase</keyword>
<dbReference type="EC" id="3.6.4.13" evidence="1"/>